<feature type="binding site" evidence="7">
    <location>
        <position position="99"/>
    </location>
    <ligand>
        <name>ATP</name>
        <dbReference type="ChEBI" id="CHEBI:30616"/>
    </ligand>
</feature>
<evidence type="ECO:0000256" key="3">
    <source>
        <dbReference type="ARBA" id="ARBA00022598"/>
    </source>
</evidence>
<dbReference type="SUPFAM" id="SSF56059">
    <property type="entry name" value="Glutathione synthetase ATP-binding domain-like"/>
    <property type="match status" value="1"/>
</dbReference>
<comment type="similarity">
    <text evidence="1 7">Belongs to the succinate/malate CoA ligase beta subunit family.</text>
</comment>
<comment type="subunit">
    <text evidence="7">Heterotetramer of two alpha and two beta subunits.</text>
</comment>
<accession>A0A2H0LTA9</accession>
<dbReference type="GO" id="GO:0006099">
    <property type="term" value="P:tricarboxylic acid cycle"/>
    <property type="evidence" value="ECO:0007669"/>
    <property type="project" value="UniProtKB-UniRule"/>
</dbReference>
<reference evidence="10 11" key="1">
    <citation type="submission" date="2017-09" db="EMBL/GenBank/DDBJ databases">
        <title>Depth-based differentiation of microbial function through sediment-hosted aquifers and enrichment of novel symbionts in the deep terrestrial subsurface.</title>
        <authorList>
            <person name="Probst A.J."/>
            <person name="Ladd B."/>
            <person name="Jarett J.K."/>
            <person name="Geller-Mcgrath D.E."/>
            <person name="Sieber C.M."/>
            <person name="Emerson J.B."/>
            <person name="Anantharaman K."/>
            <person name="Thomas B.C."/>
            <person name="Malmstrom R."/>
            <person name="Stieglmeier M."/>
            <person name="Klingl A."/>
            <person name="Woyke T."/>
            <person name="Ryan C.M."/>
            <person name="Banfield J.F."/>
        </authorList>
    </citation>
    <scope>NUCLEOTIDE SEQUENCE [LARGE SCALE GENOMIC DNA]</scope>
    <source>
        <strain evidence="10">CG11_big_fil_rev_8_21_14_0_20_45_26</strain>
    </source>
</reference>
<dbReference type="GO" id="GO:0006104">
    <property type="term" value="P:succinyl-CoA metabolic process"/>
    <property type="evidence" value="ECO:0007669"/>
    <property type="project" value="TreeGrafter"/>
</dbReference>
<keyword evidence="7" id="KW-0067">ATP-binding</keyword>
<evidence type="ECO:0000256" key="7">
    <source>
        <dbReference type="HAMAP-Rule" id="MF_00558"/>
    </source>
</evidence>
<dbReference type="GO" id="GO:0005524">
    <property type="term" value="F:ATP binding"/>
    <property type="evidence" value="ECO:0007669"/>
    <property type="project" value="UniProtKB-UniRule"/>
</dbReference>
<comment type="caution">
    <text evidence="10">The sequence shown here is derived from an EMBL/GenBank/DDBJ whole genome shotgun (WGS) entry which is preliminary data.</text>
</comment>
<evidence type="ECO:0000313" key="10">
    <source>
        <dbReference type="EMBL" id="PIQ86904.1"/>
    </source>
</evidence>
<dbReference type="SUPFAM" id="SSF52210">
    <property type="entry name" value="Succinyl-CoA synthetase domains"/>
    <property type="match status" value="1"/>
</dbReference>
<dbReference type="EC" id="6.2.1.5" evidence="7"/>
<dbReference type="PANTHER" id="PTHR11815:SF10">
    <property type="entry name" value="SUCCINATE--COA LIGASE [GDP-FORMING] SUBUNIT BETA, MITOCHONDRIAL"/>
    <property type="match status" value="1"/>
</dbReference>
<comment type="cofactor">
    <cofactor evidence="7">
        <name>Mg(2+)</name>
        <dbReference type="ChEBI" id="CHEBI:18420"/>
    </cofactor>
    <text evidence="7">Binds 1 Mg(2+) ion per subunit.</text>
</comment>
<protein>
    <recommendedName>
        <fullName evidence="7">Succinate--CoA ligase [ADP-forming] subunit beta</fullName>
        <ecNumber evidence="7">6.2.1.5</ecNumber>
    </recommendedName>
    <alternativeName>
        <fullName evidence="7">Succinyl-CoA synthetase subunit beta</fullName>
        <shortName evidence="7">SCS-beta</shortName>
    </alternativeName>
</protein>
<dbReference type="GO" id="GO:0004776">
    <property type="term" value="F:succinate-CoA ligase (GDP-forming) activity"/>
    <property type="evidence" value="ECO:0007669"/>
    <property type="project" value="RHEA"/>
</dbReference>
<dbReference type="PROSITE" id="PS01217">
    <property type="entry name" value="SUCCINYL_COA_LIG_3"/>
    <property type="match status" value="1"/>
</dbReference>
<feature type="binding site" evidence="7">
    <location>
        <position position="199"/>
    </location>
    <ligand>
        <name>Mg(2+)</name>
        <dbReference type="ChEBI" id="CHEBI:18420"/>
    </ligand>
</feature>
<evidence type="ECO:0000259" key="8">
    <source>
        <dbReference type="Pfam" id="PF00549"/>
    </source>
</evidence>
<keyword evidence="5 7" id="KW-0547">Nucleotide-binding</keyword>
<feature type="binding site" evidence="7">
    <location>
        <begin position="321"/>
        <end position="323"/>
    </location>
    <ligand>
        <name>substrate</name>
        <note>ligand shared with subunit alpha</note>
    </ligand>
</feature>
<evidence type="ECO:0000256" key="2">
    <source>
        <dbReference type="ARBA" id="ARBA00022532"/>
    </source>
</evidence>
<dbReference type="GO" id="GO:0005829">
    <property type="term" value="C:cytosol"/>
    <property type="evidence" value="ECO:0007669"/>
    <property type="project" value="TreeGrafter"/>
</dbReference>
<keyword evidence="2 7" id="KW-0816">Tricarboxylic acid cycle</keyword>
<dbReference type="FunFam" id="3.30.1490.20:FF:000002">
    <property type="entry name" value="Succinate--CoA ligase [ADP-forming] subunit beta"/>
    <property type="match status" value="1"/>
</dbReference>
<feature type="domain" description="ATP-citrate synthase/succinyl-CoA ligase C-terminal" evidence="8">
    <location>
        <begin position="262"/>
        <end position="382"/>
    </location>
</feature>
<feature type="binding site" evidence="7">
    <location>
        <begin position="53"/>
        <end position="55"/>
    </location>
    <ligand>
        <name>ATP</name>
        <dbReference type="ChEBI" id="CHEBI:30616"/>
    </ligand>
</feature>
<evidence type="ECO:0000256" key="5">
    <source>
        <dbReference type="ARBA" id="ARBA00022741"/>
    </source>
</evidence>
<evidence type="ECO:0000313" key="11">
    <source>
        <dbReference type="Proteomes" id="UP000230859"/>
    </source>
</evidence>
<keyword evidence="3 7" id="KW-0436">Ligase</keyword>
<dbReference type="GO" id="GO:0042709">
    <property type="term" value="C:succinate-CoA ligase complex"/>
    <property type="evidence" value="ECO:0007669"/>
    <property type="project" value="TreeGrafter"/>
</dbReference>
<dbReference type="Gene3D" id="3.40.50.261">
    <property type="entry name" value="Succinyl-CoA synthetase domains"/>
    <property type="match status" value="1"/>
</dbReference>
<dbReference type="Gene3D" id="3.30.470.20">
    <property type="entry name" value="ATP-grasp fold, B domain"/>
    <property type="match status" value="1"/>
</dbReference>
<dbReference type="Proteomes" id="UP000230859">
    <property type="component" value="Unassembled WGS sequence"/>
</dbReference>
<feature type="binding site" evidence="7">
    <location>
        <position position="102"/>
    </location>
    <ligand>
        <name>ATP</name>
        <dbReference type="ChEBI" id="CHEBI:30616"/>
    </ligand>
</feature>
<dbReference type="InterPro" id="IPR016102">
    <property type="entry name" value="Succinyl-CoA_synth-like"/>
</dbReference>
<dbReference type="PANTHER" id="PTHR11815">
    <property type="entry name" value="SUCCINYL-COA SYNTHETASE BETA CHAIN"/>
    <property type="match status" value="1"/>
</dbReference>
<dbReference type="PIRSF" id="PIRSF001554">
    <property type="entry name" value="SucCS_beta"/>
    <property type="match status" value="1"/>
</dbReference>
<keyword evidence="6 7" id="KW-0460">Magnesium</keyword>
<dbReference type="InterPro" id="IPR005809">
    <property type="entry name" value="Succ_CoA_ligase-like_bsu"/>
</dbReference>
<evidence type="ECO:0000256" key="1">
    <source>
        <dbReference type="ARBA" id="ARBA00009182"/>
    </source>
</evidence>
<dbReference type="HAMAP" id="MF_00558">
    <property type="entry name" value="Succ_CoA_beta"/>
    <property type="match status" value="1"/>
</dbReference>
<comment type="catalytic activity">
    <reaction evidence="7">
        <text>GTP + succinate + CoA = succinyl-CoA + GDP + phosphate</text>
        <dbReference type="Rhea" id="RHEA:22120"/>
        <dbReference type="ChEBI" id="CHEBI:30031"/>
        <dbReference type="ChEBI" id="CHEBI:37565"/>
        <dbReference type="ChEBI" id="CHEBI:43474"/>
        <dbReference type="ChEBI" id="CHEBI:57287"/>
        <dbReference type="ChEBI" id="CHEBI:57292"/>
        <dbReference type="ChEBI" id="CHEBI:58189"/>
    </reaction>
</comment>
<dbReference type="UniPathway" id="UPA00223">
    <property type="reaction ID" value="UER00999"/>
</dbReference>
<sequence>MKVHEYQAKTIFAKEGLPVPKGRVFRKEDLSVQGIQTVASSDYVVKAQVHAGGRGKAGGVKLVKTADEAFAFAKSLLGRTLVTFQSGSGGQPINQVLVEPASHLAKELYLGIALDREASLPCVIFSDAGGMEIEEIAHKEPEKILKKHFKPAAPLSVNDAKDFIKNFPFQASTRTQIAEIISKLTAIYVKYDISLVEINPLGVLDNGEVRIVDAKIVFDDNGLFRHPELAEMRDVAQEDLREVEAKKYELSYVGLEGSIGCMVNGAGLAMATMDIIKLHGGEPANFLDVGGGASLEKVKAAFTIILQDSNVKAILVNIFGGIMKCDVIAEGIVAAVKEVNLKVPLVVRLEGTNVEQGKKILAESKLKLQKANDLADAAKKVVQAAAG</sequence>
<dbReference type="GO" id="GO:0000287">
    <property type="term" value="F:magnesium ion binding"/>
    <property type="evidence" value="ECO:0007669"/>
    <property type="project" value="UniProtKB-UniRule"/>
</dbReference>
<feature type="binding site" evidence="7">
    <location>
        <position position="264"/>
    </location>
    <ligand>
        <name>substrate</name>
        <note>ligand shared with subunit alpha</note>
    </ligand>
</feature>
<dbReference type="InterPro" id="IPR013650">
    <property type="entry name" value="ATP-grasp_succ-CoA_synth-type"/>
</dbReference>
<evidence type="ECO:0000256" key="4">
    <source>
        <dbReference type="ARBA" id="ARBA00022723"/>
    </source>
</evidence>
<feature type="domain" description="ATP-grasp fold succinyl-CoA synthetase-type" evidence="9">
    <location>
        <begin position="2"/>
        <end position="202"/>
    </location>
</feature>
<feature type="binding site" evidence="7">
    <location>
        <position position="107"/>
    </location>
    <ligand>
        <name>ATP</name>
        <dbReference type="ChEBI" id="CHEBI:30616"/>
    </ligand>
</feature>
<organism evidence="10 11">
    <name type="scientific">Candidatus Abzuiibacterium crystallinum</name>
    <dbReference type="NCBI Taxonomy" id="1974748"/>
    <lineage>
        <taxon>Bacteria</taxon>
        <taxon>Pseudomonadati</taxon>
        <taxon>Candidatus Omnitrophota</taxon>
        <taxon>Candidatus Abzuiibacterium</taxon>
    </lineage>
</organism>
<evidence type="ECO:0000259" key="9">
    <source>
        <dbReference type="Pfam" id="PF08442"/>
    </source>
</evidence>
<dbReference type="EMBL" id="PCVY01000026">
    <property type="protein sequence ID" value="PIQ86904.1"/>
    <property type="molecule type" value="Genomic_DNA"/>
</dbReference>
<dbReference type="NCBIfam" id="TIGR01016">
    <property type="entry name" value="sucCoAbeta"/>
    <property type="match status" value="1"/>
</dbReference>
<dbReference type="InterPro" id="IPR013815">
    <property type="entry name" value="ATP_grasp_subdomain_1"/>
</dbReference>
<dbReference type="FunFam" id="3.40.50.261:FF:000001">
    <property type="entry name" value="Succinate--CoA ligase [ADP-forming] subunit beta"/>
    <property type="match status" value="1"/>
</dbReference>
<dbReference type="GO" id="GO:0004775">
    <property type="term" value="F:succinate-CoA ligase (ADP-forming) activity"/>
    <property type="evidence" value="ECO:0007669"/>
    <property type="project" value="UniProtKB-UniRule"/>
</dbReference>
<dbReference type="Pfam" id="PF08442">
    <property type="entry name" value="ATP-grasp_2"/>
    <property type="match status" value="1"/>
</dbReference>
<dbReference type="AlphaFoldDB" id="A0A2H0LTA9"/>
<dbReference type="Pfam" id="PF00549">
    <property type="entry name" value="Ligase_CoA"/>
    <property type="match status" value="1"/>
</dbReference>
<dbReference type="Gene3D" id="3.30.1490.20">
    <property type="entry name" value="ATP-grasp fold, A domain"/>
    <property type="match status" value="1"/>
</dbReference>
<gene>
    <name evidence="7" type="primary">sucC</name>
    <name evidence="10" type="ORF">COV74_02935</name>
</gene>
<comment type="catalytic activity">
    <reaction evidence="7">
        <text>succinate + ATP + CoA = succinyl-CoA + ADP + phosphate</text>
        <dbReference type="Rhea" id="RHEA:17661"/>
        <dbReference type="ChEBI" id="CHEBI:30031"/>
        <dbReference type="ChEBI" id="CHEBI:30616"/>
        <dbReference type="ChEBI" id="CHEBI:43474"/>
        <dbReference type="ChEBI" id="CHEBI:57287"/>
        <dbReference type="ChEBI" id="CHEBI:57292"/>
        <dbReference type="ChEBI" id="CHEBI:456216"/>
        <dbReference type="EC" id="6.2.1.5"/>
    </reaction>
</comment>
<keyword evidence="4 7" id="KW-0479">Metal-binding</keyword>
<dbReference type="InterPro" id="IPR005811">
    <property type="entry name" value="SUCC_ACL_C"/>
</dbReference>
<dbReference type="InterPro" id="IPR017866">
    <property type="entry name" value="Succ-CoA_synthase_bsu_CS"/>
</dbReference>
<dbReference type="FunFam" id="3.30.470.20:FF:000002">
    <property type="entry name" value="Succinate--CoA ligase [ADP-forming] subunit beta"/>
    <property type="match status" value="1"/>
</dbReference>
<comment type="pathway">
    <text evidence="7">Carbohydrate metabolism; tricarboxylic acid cycle; succinate from succinyl-CoA (ligase route): step 1/1.</text>
</comment>
<name>A0A2H0LTA9_9BACT</name>
<evidence type="ECO:0000256" key="6">
    <source>
        <dbReference type="ARBA" id="ARBA00022842"/>
    </source>
</evidence>
<comment type="function">
    <text evidence="7">Succinyl-CoA synthetase functions in the citric acid cycle (TCA), coupling the hydrolysis of succinyl-CoA to the synthesis of either ATP or GTP and thus represents the only step of substrate-level phosphorylation in the TCA. The beta subunit provides nucleotide specificity of the enzyme and binds the substrate succinate, while the binding sites for coenzyme A and phosphate are found in the alpha subunit.</text>
</comment>
<feature type="binding site" evidence="7">
    <location>
        <position position="46"/>
    </location>
    <ligand>
        <name>ATP</name>
        <dbReference type="ChEBI" id="CHEBI:30616"/>
    </ligand>
</feature>
<dbReference type="NCBIfam" id="NF001913">
    <property type="entry name" value="PRK00696.1"/>
    <property type="match status" value="1"/>
</dbReference>
<feature type="binding site" evidence="7">
    <location>
        <position position="213"/>
    </location>
    <ligand>
        <name>Mg(2+)</name>
        <dbReference type="ChEBI" id="CHEBI:18420"/>
    </ligand>
</feature>
<proteinExistence type="inferred from homology"/>